<evidence type="ECO:0000313" key="2">
    <source>
        <dbReference type="Proteomes" id="UP000824044"/>
    </source>
</evidence>
<name>A0A9D2DXL8_9FIRM</name>
<dbReference type="Gene3D" id="1.25.40.10">
    <property type="entry name" value="Tetratricopeptide repeat domain"/>
    <property type="match status" value="2"/>
</dbReference>
<protein>
    <submittedName>
        <fullName evidence="1">Tetratricopeptide repeat protein</fullName>
    </submittedName>
</protein>
<gene>
    <name evidence="1" type="ORF">H9812_05500</name>
</gene>
<dbReference type="SUPFAM" id="SSF48452">
    <property type="entry name" value="TPR-like"/>
    <property type="match status" value="2"/>
</dbReference>
<sequence>MKDESVQKLDFSDEFLLESVENRFQDGNYLGALTLLNKRNKMYGPSADAQALAADIYEAMGLWQQAADAWFRFLDTCNEADFGEGYEGLAVAFMNMGNDVQSALYYHRAFAQDGQVSAEGIAEFGNLVRQATAPRLHFVPDEDSPCPELLADGLTYLKNGDLETARKKFGEIPETSSDYPSAAGLSAMCTLMLGDEEDAQKECEALLAEHPDNVQALTTYCAVLGAREDKEGAKEAARRLAALETDATDDLYRIATALCETGLDEEAYEKLTVLKDRLEYDENVLWFHAVAAYKTGRIDQAIQSLELLTTVYPRKAVAGYYLERMRGLEDGGESFSMSYYYRVPEAEYATIANFLLAASTMEEQDAKKIASLPELDEFFRIAFDEMEGRDEKLQALAVRVAVRTHSDAVLREVLLDSTLEEYVKISILHELTMRNAEDSFGVVICNVYREFFTHKIDVGPKKREAFMKAFADVYAKFALLGDENEGKICAAAEDIYTTLEEAGALDYCEERAALAAAIYREARIKGGEHSLEKIIDLFDANRYTTQAILDFMM</sequence>
<dbReference type="Proteomes" id="UP000824044">
    <property type="component" value="Unassembled WGS sequence"/>
</dbReference>
<dbReference type="InterPro" id="IPR011990">
    <property type="entry name" value="TPR-like_helical_dom_sf"/>
</dbReference>
<proteinExistence type="predicted"/>
<reference evidence="1" key="2">
    <citation type="submission" date="2021-04" db="EMBL/GenBank/DDBJ databases">
        <authorList>
            <person name="Gilroy R."/>
        </authorList>
    </citation>
    <scope>NUCLEOTIDE SEQUENCE</scope>
    <source>
        <strain evidence="1">CHK33-5263</strain>
    </source>
</reference>
<dbReference type="AlphaFoldDB" id="A0A9D2DXL8"/>
<dbReference type="EMBL" id="DXBS01000108">
    <property type="protein sequence ID" value="HIZ24905.1"/>
    <property type="molecule type" value="Genomic_DNA"/>
</dbReference>
<reference evidence="1" key="1">
    <citation type="journal article" date="2021" name="PeerJ">
        <title>Extensive microbial diversity within the chicken gut microbiome revealed by metagenomics and culture.</title>
        <authorList>
            <person name="Gilroy R."/>
            <person name="Ravi A."/>
            <person name="Getino M."/>
            <person name="Pursley I."/>
            <person name="Horton D.L."/>
            <person name="Alikhan N.F."/>
            <person name="Baker D."/>
            <person name="Gharbi K."/>
            <person name="Hall N."/>
            <person name="Watson M."/>
            <person name="Adriaenssens E.M."/>
            <person name="Foster-Nyarko E."/>
            <person name="Jarju S."/>
            <person name="Secka A."/>
            <person name="Antonio M."/>
            <person name="Oren A."/>
            <person name="Chaudhuri R.R."/>
            <person name="La Ragione R."/>
            <person name="Hildebrand F."/>
            <person name="Pallen M.J."/>
        </authorList>
    </citation>
    <scope>NUCLEOTIDE SEQUENCE</scope>
    <source>
        <strain evidence="1">CHK33-5263</strain>
    </source>
</reference>
<accession>A0A9D2DXL8</accession>
<organism evidence="1 2">
    <name type="scientific">Candidatus Gallimonas intestinigallinarum</name>
    <dbReference type="NCBI Taxonomy" id="2838604"/>
    <lineage>
        <taxon>Bacteria</taxon>
        <taxon>Bacillati</taxon>
        <taxon>Bacillota</taxon>
        <taxon>Clostridia</taxon>
        <taxon>Candidatus Gallimonas</taxon>
    </lineage>
</organism>
<evidence type="ECO:0000313" key="1">
    <source>
        <dbReference type="EMBL" id="HIZ24905.1"/>
    </source>
</evidence>
<comment type="caution">
    <text evidence="1">The sequence shown here is derived from an EMBL/GenBank/DDBJ whole genome shotgun (WGS) entry which is preliminary data.</text>
</comment>